<reference evidence="1" key="1">
    <citation type="submission" date="2018-06" db="EMBL/GenBank/DDBJ databases">
        <authorList>
            <person name="Zhirakovskaya E."/>
        </authorList>
    </citation>
    <scope>NUCLEOTIDE SEQUENCE</scope>
</reference>
<dbReference type="Pfam" id="PF03270">
    <property type="entry name" value="DUF269"/>
    <property type="match status" value="1"/>
</dbReference>
<dbReference type="PIRSF" id="PIRSF005788">
    <property type="entry name" value="NifK"/>
    <property type="match status" value="1"/>
</dbReference>
<gene>
    <name evidence="1" type="ORF">MNBD_GAMMA24-1231</name>
</gene>
<accession>A0A3B1C0Z0</accession>
<protein>
    <submittedName>
        <fullName evidence="1">NifX-associated protein</fullName>
    </submittedName>
</protein>
<dbReference type="AlphaFoldDB" id="A0A3B1C0Z0"/>
<dbReference type="EMBL" id="UOFZ01000034">
    <property type="protein sequence ID" value="VAX12365.1"/>
    <property type="molecule type" value="Genomic_DNA"/>
</dbReference>
<sequence length="157" mass="17633">MADEVVLIDENDPVLESDFAKEMIRQMRAVDTYGTYDNWTLAKILEPFILTKEMKREIPIIGDPDEVVISRIKAFYNAIAAMIEKECGLMASPVINITYEGFGRVIIIVGKLVVLDKNLRDVHRFGFQDLSKMKDEADKILSIALEIIGKHSAAAGM</sequence>
<dbReference type="InterPro" id="IPR004952">
    <property type="entry name" value="NifX-assoc_nitrogen_fix"/>
</dbReference>
<organism evidence="1">
    <name type="scientific">hydrothermal vent metagenome</name>
    <dbReference type="NCBI Taxonomy" id="652676"/>
    <lineage>
        <taxon>unclassified sequences</taxon>
        <taxon>metagenomes</taxon>
        <taxon>ecological metagenomes</taxon>
    </lineage>
</organism>
<proteinExistence type="predicted"/>
<name>A0A3B1C0Z0_9ZZZZ</name>
<dbReference type="Gene3D" id="1.10.3100.20">
    <property type="entry name" value="Protein of unknown function DUF269"/>
    <property type="match status" value="1"/>
</dbReference>
<dbReference type="NCBIfam" id="TIGR02935">
    <property type="entry name" value="NifX-associated nitrogen fixation protein"/>
    <property type="match status" value="1"/>
</dbReference>
<evidence type="ECO:0000313" key="1">
    <source>
        <dbReference type="EMBL" id="VAX12365.1"/>
    </source>
</evidence>